<dbReference type="Proteomes" id="UP000176429">
    <property type="component" value="Unassembled WGS sequence"/>
</dbReference>
<keyword evidence="1" id="KW-0812">Transmembrane</keyword>
<dbReference type="InterPro" id="IPR055706">
    <property type="entry name" value="Slg1/2_DUF7282"/>
</dbReference>
<name>A0A1G2NW45_9BACT</name>
<evidence type="ECO:0000313" key="3">
    <source>
        <dbReference type="EMBL" id="OHA40274.1"/>
    </source>
</evidence>
<reference evidence="3 4" key="1">
    <citation type="journal article" date="2016" name="Nat. Commun.">
        <title>Thousands of microbial genomes shed light on interconnected biogeochemical processes in an aquifer system.</title>
        <authorList>
            <person name="Anantharaman K."/>
            <person name="Brown C.T."/>
            <person name="Hug L.A."/>
            <person name="Sharon I."/>
            <person name="Castelle C.J."/>
            <person name="Probst A.J."/>
            <person name="Thomas B.C."/>
            <person name="Singh A."/>
            <person name="Wilkins M.J."/>
            <person name="Karaoz U."/>
            <person name="Brodie E.L."/>
            <person name="Williams K.H."/>
            <person name="Hubbard S.S."/>
            <person name="Banfield J.F."/>
        </authorList>
    </citation>
    <scope>NUCLEOTIDE SEQUENCE [LARGE SCALE GENOMIC DNA]</scope>
</reference>
<evidence type="ECO:0000313" key="4">
    <source>
        <dbReference type="Proteomes" id="UP000176429"/>
    </source>
</evidence>
<accession>A0A1G2NW45</accession>
<comment type="caution">
    <text evidence="3">The sequence shown here is derived from an EMBL/GenBank/DDBJ whole genome shotgun (WGS) entry which is preliminary data.</text>
</comment>
<keyword evidence="1" id="KW-1133">Transmembrane helix</keyword>
<organism evidence="3 4">
    <name type="scientific">Candidatus Taylorbacteria bacterium RIFCSPLOWO2_02_FULL_46_40</name>
    <dbReference type="NCBI Taxonomy" id="1802329"/>
    <lineage>
        <taxon>Bacteria</taxon>
        <taxon>Candidatus Tayloriibacteriota</taxon>
    </lineage>
</organism>
<gene>
    <name evidence="3" type="ORF">A3H68_00820</name>
</gene>
<feature type="transmembrane region" description="Helical" evidence="1">
    <location>
        <begin position="76"/>
        <end position="97"/>
    </location>
</feature>
<evidence type="ECO:0000259" key="2">
    <source>
        <dbReference type="Pfam" id="PF23951"/>
    </source>
</evidence>
<dbReference type="AlphaFoldDB" id="A0A1G2NW45"/>
<protein>
    <recommendedName>
        <fullName evidence="2">DUF7282 domain-containing protein</fullName>
    </recommendedName>
</protein>
<evidence type="ECO:0000256" key="1">
    <source>
        <dbReference type="SAM" id="Phobius"/>
    </source>
</evidence>
<dbReference type="EMBL" id="MHSH01000053">
    <property type="protein sequence ID" value="OHA40274.1"/>
    <property type="molecule type" value="Genomic_DNA"/>
</dbReference>
<feature type="domain" description="DUF7282" evidence="2">
    <location>
        <begin position="148"/>
        <end position="235"/>
    </location>
</feature>
<proteinExistence type="predicted"/>
<dbReference type="Pfam" id="PF23951">
    <property type="entry name" value="DUF7282"/>
    <property type="match status" value="1"/>
</dbReference>
<sequence length="247" mass="27538">MNNKIEDIIKELYEIDPTLREHKNRLRELVGVLLSSKPRVLIDENFIRKLKEKIVVGGRTERGNSRRGLQSEYSWWAFRFVPVGALAVLLLFVAVRLDSPVSERTLMDAPSLKQDFAQSETYSIARDSSENQSENSIGISTQKPGWIAELDYISASEAGYVVISSSDDPTPGNIMGASGIITQGTTGRTEIKLYRAMKNGGEYFAILLKDDGDGVFNFSKDLPVTDEITGRAVSVRFETRRDVGKDL</sequence>
<keyword evidence="1" id="KW-0472">Membrane</keyword>